<keyword evidence="8" id="KW-0472">Membrane</keyword>
<evidence type="ECO:0000256" key="2">
    <source>
        <dbReference type="ARBA" id="ARBA00012513"/>
    </source>
</evidence>
<keyword evidence="4" id="KW-0547">Nucleotide-binding</keyword>
<dbReference type="SUPFAM" id="SSF56112">
    <property type="entry name" value="Protein kinase-like (PK-like)"/>
    <property type="match status" value="1"/>
</dbReference>
<dbReference type="SMART" id="SM00220">
    <property type="entry name" value="S_TKc"/>
    <property type="match status" value="1"/>
</dbReference>
<keyword evidence="8" id="KW-1133">Transmembrane helix</keyword>
<dbReference type="InterPro" id="IPR000719">
    <property type="entry name" value="Prot_kinase_dom"/>
</dbReference>
<keyword evidence="3" id="KW-0808">Transferase</keyword>
<evidence type="ECO:0000313" key="10">
    <source>
        <dbReference type="EMBL" id="VAW45384.1"/>
    </source>
</evidence>
<dbReference type="InterPro" id="IPR011009">
    <property type="entry name" value="Kinase-like_dom_sf"/>
</dbReference>
<dbReference type="PANTHER" id="PTHR43671">
    <property type="entry name" value="SERINE/THREONINE-PROTEIN KINASE NEK"/>
    <property type="match status" value="1"/>
</dbReference>
<evidence type="ECO:0000256" key="6">
    <source>
        <dbReference type="ARBA" id="ARBA00022840"/>
    </source>
</evidence>
<keyword evidence="10" id="KW-0723">Serine/threonine-protein kinase</keyword>
<feature type="region of interest" description="Disordered" evidence="7">
    <location>
        <begin position="1"/>
        <end position="26"/>
    </location>
</feature>
<feature type="transmembrane region" description="Helical" evidence="8">
    <location>
        <begin position="304"/>
        <end position="331"/>
    </location>
</feature>
<keyword evidence="5 10" id="KW-0418">Kinase</keyword>
<dbReference type="AlphaFoldDB" id="A0A3B0WP02"/>
<reference evidence="10" key="1">
    <citation type="submission" date="2018-06" db="EMBL/GenBank/DDBJ databases">
        <authorList>
            <person name="Zhirakovskaya E."/>
        </authorList>
    </citation>
    <scope>NUCLEOTIDE SEQUENCE</scope>
</reference>
<dbReference type="Pfam" id="PF00069">
    <property type="entry name" value="Pkinase"/>
    <property type="match status" value="1"/>
</dbReference>
<evidence type="ECO:0000256" key="5">
    <source>
        <dbReference type="ARBA" id="ARBA00022777"/>
    </source>
</evidence>
<dbReference type="CDD" id="cd14014">
    <property type="entry name" value="STKc_PknB_like"/>
    <property type="match status" value="1"/>
</dbReference>
<dbReference type="InterPro" id="IPR008271">
    <property type="entry name" value="Ser/Thr_kinase_AS"/>
</dbReference>
<evidence type="ECO:0000256" key="3">
    <source>
        <dbReference type="ARBA" id="ARBA00022679"/>
    </source>
</evidence>
<evidence type="ECO:0000256" key="4">
    <source>
        <dbReference type="ARBA" id="ARBA00022741"/>
    </source>
</evidence>
<dbReference type="InterPro" id="IPR017441">
    <property type="entry name" value="Protein_kinase_ATP_BS"/>
</dbReference>
<evidence type="ECO:0000256" key="8">
    <source>
        <dbReference type="SAM" id="Phobius"/>
    </source>
</evidence>
<feature type="domain" description="Protein kinase" evidence="9">
    <location>
        <begin position="44"/>
        <end position="388"/>
    </location>
</feature>
<dbReference type="PROSITE" id="PS00107">
    <property type="entry name" value="PROTEIN_KINASE_ATP"/>
    <property type="match status" value="1"/>
</dbReference>
<dbReference type="InterPro" id="IPR050660">
    <property type="entry name" value="NEK_Ser/Thr_kinase"/>
</dbReference>
<keyword evidence="6" id="KW-0067">ATP-binding</keyword>
<dbReference type="PANTHER" id="PTHR43671:SF13">
    <property type="entry name" value="SERINE_THREONINE-PROTEIN KINASE NEK2"/>
    <property type="match status" value="1"/>
</dbReference>
<dbReference type="EMBL" id="UOFC01000056">
    <property type="protein sequence ID" value="VAW45384.1"/>
    <property type="molecule type" value="Genomic_DNA"/>
</dbReference>
<evidence type="ECO:0000256" key="1">
    <source>
        <dbReference type="ARBA" id="ARBA00010886"/>
    </source>
</evidence>
<sequence length="683" mass="78777">MKVKKTQDSSAKSDPKPPVKSASKPLKDIPLKEMAAGTVLLGRYMLMELIGQGGTSTIYRARDMVAVLESDDEQSHLAVKVVDFESDSDVADNQLMLHEALITRHLAHPNIIKVYDYHREGSVCFVTMELVVGESLLAYLQRTLQNKLSYRHVMLILRPTALALEAAHAQGVIHSDMKPSNILMTDLGDIKVIDFATARTTLEVRENNQQYNRDASFYGYTLAYASPETIADKPATPSDDVFSLACIIYETLSGKHPYDRKPSDSIDASKFKLKKPSEVGFWQWFVLKKALSLKGRKRFQSVRWFVRWFTFLRHFWMYLIIIVVMLIGSIVGTKTLSQYLTAERVQLEKNQKIAQQQEGLEKVIERIRSEEPLLRYQQLQALNGTPTLLRGGALGLLYEDVVVPVLNHVENELKYNKKDISTANIPNFSLLTQQIDHVTVYYPDSFKLLEIKRRLITERTQLIDSLTEQVRKEWIQLDFSPNMATRLNNVNAVLKQLDKNTTVVVPELSVMETYHDEIMTAIERYDYRAVNRLFLFSQRLENAQEFKDQWQSVDERAIHGSQLLINYLDQDIRLNQSYPPIAVEYYMQPVFDRVNKLLSKARTEKSIFSAKEELYKIADRFQISGDSVLYDQAYNKLKQVIEKRITSQKRNRRWRSVDRLTELLKEISIQHEKPLPEASVAEN</sequence>
<dbReference type="GO" id="GO:0005524">
    <property type="term" value="F:ATP binding"/>
    <property type="evidence" value="ECO:0007669"/>
    <property type="project" value="UniProtKB-KW"/>
</dbReference>
<dbReference type="PROSITE" id="PS00108">
    <property type="entry name" value="PROTEIN_KINASE_ST"/>
    <property type="match status" value="1"/>
</dbReference>
<organism evidence="10">
    <name type="scientific">hydrothermal vent metagenome</name>
    <dbReference type="NCBI Taxonomy" id="652676"/>
    <lineage>
        <taxon>unclassified sequences</taxon>
        <taxon>metagenomes</taxon>
        <taxon>ecological metagenomes</taxon>
    </lineage>
</organism>
<gene>
    <name evidence="10" type="ORF">MNBD_GAMMA03-1705</name>
</gene>
<dbReference type="EC" id="2.7.11.1" evidence="2"/>
<evidence type="ECO:0000256" key="7">
    <source>
        <dbReference type="SAM" id="MobiDB-lite"/>
    </source>
</evidence>
<name>A0A3B0WP02_9ZZZZ</name>
<feature type="compositionally biased region" description="Basic and acidic residues" evidence="7">
    <location>
        <begin position="1"/>
        <end position="17"/>
    </location>
</feature>
<comment type="similarity">
    <text evidence="1">Belongs to the protein kinase superfamily. NEK Ser/Thr protein kinase family. NIMA subfamily.</text>
</comment>
<dbReference type="GO" id="GO:0004674">
    <property type="term" value="F:protein serine/threonine kinase activity"/>
    <property type="evidence" value="ECO:0007669"/>
    <property type="project" value="UniProtKB-KW"/>
</dbReference>
<keyword evidence="8" id="KW-0812">Transmembrane</keyword>
<dbReference type="Gene3D" id="3.30.200.20">
    <property type="entry name" value="Phosphorylase Kinase, domain 1"/>
    <property type="match status" value="1"/>
</dbReference>
<proteinExistence type="inferred from homology"/>
<evidence type="ECO:0000259" key="9">
    <source>
        <dbReference type="PROSITE" id="PS50011"/>
    </source>
</evidence>
<dbReference type="Gene3D" id="1.10.510.10">
    <property type="entry name" value="Transferase(Phosphotransferase) domain 1"/>
    <property type="match status" value="1"/>
</dbReference>
<protein>
    <recommendedName>
        <fullName evidence="2">non-specific serine/threonine protein kinase</fullName>
        <ecNumber evidence="2">2.7.11.1</ecNumber>
    </recommendedName>
</protein>
<accession>A0A3B0WP02</accession>
<dbReference type="PROSITE" id="PS50011">
    <property type="entry name" value="PROTEIN_KINASE_DOM"/>
    <property type="match status" value="1"/>
</dbReference>